<evidence type="ECO:0000313" key="2">
    <source>
        <dbReference type="Proteomes" id="UP000008237"/>
    </source>
</evidence>
<protein>
    <submittedName>
        <fullName evidence="1">Uncharacterized protein</fullName>
    </submittedName>
</protein>
<proteinExistence type="predicted"/>
<dbReference type="Proteomes" id="UP000008237">
    <property type="component" value="Unassembled WGS sequence"/>
</dbReference>
<accession>E2BC01</accession>
<feature type="non-terminal residue" evidence="1">
    <location>
        <position position="64"/>
    </location>
</feature>
<reference evidence="1 2" key="1">
    <citation type="journal article" date="2010" name="Science">
        <title>Genomic comparison of the ants Camponotus floridanus and Harpegnathos saltator.</title>
        <authorList>
            <person name="Bonasio R."/>
            <person name="Zhang G."/>
            <person name="Ye C."/>
            <person name="Mutti N.S."/>
            <person name="Fang X."/>
            <person name="Qin N."/>
            <person name="Donahue G."/>
            <person name="Yang P."/>
            <person name="Li Q."/>
            <person name="Li C."/>
            <person name="Zhang P."/>
            <person name="Huang Z."/>
            <person name="Berger S.L."/>
            <person name="Reinberg D."/>
            <person name="Wang J."/>
            <person name="Liebig J."/>
        </authorList>
    </citation>
    <scope>NUCLEOTIDE SEQUENCE [LARGE SCALE GENOMIC DNA]</scope>
    <source>
        <strain evidence="1 2">R22 G/1</strain>
    </source>
</reference>
<dbReference type="EMBL" id="GL447217">
    <property type="protein sequence ID" value="EFN86779.1"/>
    <property type="molecule type" value="Genomic_DNA"/>
</dbReference>
<gene>
    <name evidence="1" type="ORF">EAI_00137</name>
</gene>
<dbReference type="InParanoid" id="E2BC01"/>
<feature type="non-terminal residue" evidence="1">
    <location>
        <position position="1"/>
    </location>
</feature>
<organism evidence="2">
    <name type="scientific">Harpegnathos saltator</name>
    <name type="common">Jerdon's jumping ant</name>
    <dbReference type="NCBI Taxonomy" id="610380"/>
    <lineage>
        <taxon>Eukaryota</taxon>
        <taxon>Metazoa</taxon>
        <taxon>Ecdysozoa</taxon>
        <taxon>Arthropoda</taxon>
        <taxon>Hexapoda</taxon>
        <taxon>Insecta</taxon>
        <taxon>Pterygota</taxon>
        <taxon>Neoptera</taxon>
        <taxon>Endopterygota</taxon>
        <taxon>Hymenoptera</taxon>
        <taxon>Apocrita</taxon>
        <taxon>Aculeata</taxon>
        <taxon>Formicoidea</taxon>
        <taxon>Formicidae</taxon>
        <taxon>Ponerinae</taxon>
        <taxon>Ponerini</taxon>
        <taxon>Harpegnathos</taxon>
    </lineage>
</organism>
<evidence type="ECO:0000313" key="1">
    <source>
        <dbReference type="EMBL" id="EFN86779.1"/>
    </source>
</evidence>
<keyword evidence="2" id="KW-1185">Reference proteome</keyword>
<name>E2BC01_HARSA</name>
<dbReference type="AlphaFoldDB" id="E2BC01"/>
<sequence>GDENKNIKQNRKKLIKYYLKDTLGISVDVVKQGAGNSNTGNTARRFFAEPQVVAKICRLDKRLV</sequence>